<evidence type="ECO:0000256" key="1">
    <source>
        <dbReference type="ARBA" id="ARBA00023015"/>
    </source>
</evidence>
<dbReference type="SMART" id="SM00418">
    <property type="entry name" value="HTH_ARSR"/>
    <property type="match status" value="1"/>
</dbReference>
<dbReference type="InterPro" id="IPR036390">
    <property type="entry name" value="WH_DNA-bd_sf"/>
</dbReference>
<gene>
    <name evidence="5" type="ORF">ENL26_03010</name>
</gene>
<keyword evidence="3" id="KW-0804">Transcription</keyword>
<dbReference type="Proteomes" id="UP000886129">
    <property type="component" value="Unassembled WGS sequence"/>
</dbReference>
<comment type="caution">
    <text evidence="5">The sequence shown here is derived from an EMBL/GenBank/DDBJ whole genome shotgun (WGS) entry which is preliminary data.</text>
</comment>
<dbReference type="PANTHER" id="PTHR33154:SF33">
    <property type="entry name" value="TRANSCRIPTIONAL REPRESSOR SDPR"/>
    <property type="match status" value="1"/>
</dbReference>
<dbReference type="Pfam" id="PF01022">
    <property type="entry name" value="HTH_5"/>
    <property type="match status" value="1"/>
</dbReference>
<dbReference type="GO" id="GO:0003700">
    <property type="term" value="F:DNA-binding transcription factor activity"/>
    <property type="evidence" value="ECO:0007669"/>
    <property type="project" value="InterPro"/>
</dbReference>
<sequence>MSVRLVWVELGELIAISKLITDNSRKIPNDPSGHINTGIDAFIHDIANTAAWNTRTLISTFSELGENFLLFAGEEFEDGSFITLEETIESLNNFEKLGSRFFSSVISKHFGDRQHLLKSCSRDRFLDFLQNQRVLSRSSTWFLTQLLIFPQHTREIFSEALEKLLQSYINSGLRNAITSTAHESLSILTHDRSRAMLTEQLKHLSRAPLGGCVILSIQHLLPDFISAPVKFDEGTLFLLGNSLSIELSKHNHETDLLKEFLRNLSDRTRFCILKALSDEAMYVAQLAELCGLSKATISHHLSALGKLGVLKKSNEGRKVYYSLNKDNLRKIIRDIDNAFLRMEDNR</sequence>
<dbReference type="NCBIfam" id="NF033788">
    <property type="entry name" value="HTH_metalloreg"/>
    <property type="match status" value="1"/>
</dbReference>
<dbReference type="PRINTS" id="PR00778">
    <property type="entry name" value="HTHARSR"/>
</dbReference>
<dbReference type="SUPFAM" id="SSF46785">
    <property type="entry name" value="Winged helix' DNA-binding domain"/>
    <property type="match status" value="1"/>
</dbReference>
<proteinExistence type="predicted"/>
<feature type="domain" description="HTH arsR-type" evidence="4">
    <location>
        <begin position="249"/>
        <end position="343"/>
    </location>
</feature>
<name>A0A7C5HSC5_9BACT</name>
<dbReference type="InterPro" id="IPR011991">
    <property type="entry name" value="ArsR-like_HTH"/>
</dbReference>
<dbReference type="PANTHER" id="PTHR33154">
    <property type="entry name" value="TRANSCRIPTIONAL REGULATOR, ARSR FAMILY"/>
    <property type="match status" value="1"/>
</dbReference>
<evidence type="ECO:0000259" key="4">
    <source>
        <dbReference type="PROSITE" id="PS50987"/>
    </source>
</evidence>
<protein>
    <submittedName>
        <fullName evidence="5">ArsR family transcriptional regulator</fullName>
    </submittedName>
</protein>
<dbReference type="InterPro" id="IPR051081">
    <property type="entry name" value="HTH_MetalResp_TranReg"/>
</dbReference>
<evidence type="ECO:0000256" key="3">
    <source>
        <dbReference type="ARBA" id="ARBA00023163"/>
    </source>
</evidence>
<evidence type="ECO:0000313" key="5">
    <source>
        <dbReference type="EMBL" id="HHF08727.1"/>
    </source>
</evidence>
<dbReference type="GO" id="GO:0003677">
    <property type="term" value="F:DNA binding"/>
    <property type="evidence" value="ECO:0007669"/>
    <property type="project" value="UniProtKB-KW"/>
</dbReference>
<dbReference type="CDD" id="cd00090">
    <property type="entry name" value="HTH_ARSR"/>
    <property type="match status" value="1"/>
</dbReference>
<organism evidence="5">
    <name type="scientific">Kosmotoga arenicorallina</name>
    <dbReference type="NCBI Taxonomy" id="688066"/>
    <lineage>
        <taxon>Bacteria</taxon>
        <taxon>Thermotogati</taxon>
        <taxon>Thermotogota</taxon>
        <taxon>Thermotogae</taxon>
        <taxon>Kosmotogales</taxon>
        <taxon>Kosmotogaceae</taxon>
        <taxon>Kosmotoga</taxon>
    </lineage>
</organism>
<dbReference type="PROSITE" id="PS50987">
    <property type="entry name" value="HTH_ARSR_2"/>
    <property type="match status" value="1"/>
</dbReference>
<dbReference type="AlphaFoldDB" id="A0A7C5HSC5"/>
<accession>A0A7C5HSC5</accession>
<dbReference type="EMBL" id="DRTH01000184">
    <property type="protein sequence ID" value="HHF08727.1"/>
    <property type="molecule type" value="Genomic_DNA"/>
</dbReference>
<evidence type="ECO:0000256" key="2">
    <source>
        <dbReference type="ARBA" id="ARBA00023125"/>
    </source>
</evidence>
<keyword evidence="2" id="KW-0238">DNA-binding</keyword>
<dbReference type="Gene3D" id="1.10.10.10">
    <property type="entry name" value="Winged helix-like DNA-binding domain superfamily/Winged helix DNA-binding domain"/>
    <property type="match status" value="1"/>
</dbReference>
<dbReference type="InterPro" id="IPR036388">
    <property type="entry name" value="WH-like_DNA-bd_sf"/>
</dbReference>
<keyword evidence="1" id="KW-0805">Transcription regulation</keyword>
<reference evidence="5" key="1">
    <citation type="journal article" date="2020" name="mSystems">
        <title>Genome- and Community-Level Interaction Insights into Carbon Utilization and Element Cycling Functions of Hydrothermarchaeota in Hydrothermal Sediment.</title>
        <authorList>
            <person name="Zhou Z."/>
            <person name="Liu Y."/>
            <person name="Xu W."/>
            <person name="Pan J."/>
            <person name="Luo Z.H."/>
            <person name="Li M."/>
        </authorList>
    </citation>
    <scope>NUCLEOTIDE SEQUENCE [LARGE SCALE GENOMIC DNA]</scope>
    <source>
        <strain evidence="5">HyVt-80</strain>
    </source>
</reference>
<dbReference type="InterPro" id="IPR001845">
    <property type="entry name" value="HTH_ArsR_DNA-bd_dom"/>
</dbReference>